<reference evidence="2" key="1">
    <citation type="submission" date="2022-07" db="EMBL/GenBank/DDBJ databases">
        <title>Draft genome sequence of Zalerion maritima ATCC 34329, a (micro)plastics degrading marine fungus.</title>
        <authorList>
            <person name="Paco A."/>
            <person name="Goncalves M.F.M."/>
            <person name="Rocha-Santos T.A.P."/>
            <person name="Alves A."/>
        </authorList>
    </citation>
    <scope>NUCLEOTIDE SEQUENCE</scope>
    <source>
        <strain evidence="2">ATCC 34329</strain>
    </source>
</reference>
<dbReference type="AlphaFoldDB" id="A0AAD5RPG8"/>
<proteinExistence type="predicted"/>
<dbReference type="EMBL" id="JAKWBI020000160">
    <property type="protein sequence ID" value="KAJ2901249.1"/>
    <property type="molecule type" value="Genomic_DNA"/>
</dbReference>
<evidence type="ECO:0000313" key="3">
    <source>
        <dbReference type="Proteomes" id="UP001201980"/>
    </source>
</evidence>
<keyword evidence="3" id="KW-1185">Reference proteome</keyword>
<protein>
    <submittedName>
        <fullName evidence="2">Uncharacterized protein</fullName>
    </submittedName>
</protein>
<feature type="compositionally biased region" description="Low complexity" evidence="1">
    <location>
        <begin position="1"/>
        <end position="24"/>
    </location>
</feature>
<evidence type="ECO:0000256" key="1">
    <source>
        <dbReference type="SAM" id="MobiDB-lite"/>
    </source>
</evidence>
<name>A0AAD5RPG8_9PEZI</name>
<accession>A0AAD5RPG8</accession>
<gene>
    <name evidence="2" type="ORF">MKZ38_002113</name>
</gene>
<comment type="caution">
    <text evidence="2">The sequence shown here is derived from an EMBL/GenBank/DDBJ whole genome shotgun (WGS) entry which is preliminary data.</text>
</comment>
<sequence>MDSTQTSQSSASQQPSSSSMPQASYVPPAPKGGQTGSSTDPFLRDFTLVAEAAKRAQMACMIRDLGDIGLS</sequence>
<organism evidence="2 3">
    <name type="scientific">Zalerion maritima</name>
    <dbReference type="NCBI Taxonomy" id="339359"/>
    <lineage>
        <taxon>Eukaryota</taxon>
        <taxon>Fungi</taxon>
        <taxon>Dikarya</taxon>
        <taxon>Ascomycota</taxon>
        <taxon>Pezizomycotina</taxon>
        <taxon>Sordariomycetes</taxon>
        <taxon>Lulworthiomycetidae</taxon>
        <taxon>Lulworthiales</taxon>
        <taxon>Lulworthiaceae</taxon>
        <taxon>Zalerion</taxon>
    </lineage>
</organism>
<feature type="region of interest" description="Disordered" evidence="1">
    <location>
        <begin position="1"/>
        <end position="41"/>
    </location>
</feature>
<evidence type="ECO:0000313" key="2">
    <source>
        <dbReference type="EMBL" id="KAJ2901249.1"/>
    </source>
</evidence>
<dbReference type="Proteomes" id="UP001201980">
    <property type="component" value="Unassembled WGS sequence"/>
</dbReference>